<dbReference type="InterPro" id="IPR017853">
    <property type="entry name" value="GH"/>
</dbReference>
<reference evidence="5" key="1">
    <citation type="journal article" date="2019" name="Int. J. Syst. Evol. Microbiol.">
        <title>The Global Catalogue of Microorganisms (GCM) 10K type strain sequencing project: providing services to taxonomists for standard genome sequencing and annotation.</title>
        <authorList>
            <consortium name="The Broad Institute Genomics Platform"/>
            <consortium name="The Broad Institute Genome Sequencing Center for Infectious Disease"/>
            <person name="Wu L."/>
            <person name="Ma J."/>
        </authorList>
    </citation>
    <scope>NUCLEOTIDE SEQUENCE [LARGE SCALE GENOMIC DNA]</scope>
    <source>
        <strain evidence="5">CGMCC 1.15277</strain>
    </source>
</reference>
<evidence type="ECO:0000259" key="3">
    <source>
        <dbReference type="Pfam" id="PF02837"/>
    </source>
</evidence>
<dbReference type="Proteomes" id="UP001596266">
    <property type="component" value="Unassembled WGS sequence"/>
</dbReference>
<accession>A0ABW1X0B3</accession>
<proteinExistence type="inferred from homology"/>
<feature type="domain" description="Glycosyl hydrolases family 2 sugar binding" evidence="3">
    <location>
        <begin position="81"/>
        <end position="194"/>
    </location>
</feature>
<evidence type="ECO:0000313" key="5">
    <source>
        <dbReference type="Proteomes" id="UP001596266"/>
    </source>
</evidence>
<dbReference type="EMBL" id="JBHSUA010000016">
    <property type="protein sequence ID" value="MFC6396915.1"/>
    <property type="molecule type" value="Genomic_DNA"/>
</dbReference>
<dbReference type="Pfam" id="PF02837">
    <property type="entry name" value="Glyco_hydro_2_N"/>
    <property type="match status" value="1"/>
</dbReference>
<comment type="caution">
    <text evidence="4">The sequence shown here is derived from an EMBL/GenBank/DDBJ whole genome shotgun (WGS) entry which is preliminary data.</text>
</comment>
<dbReference type="SUPFAM" id="SSF49785">
    <property type="entry name" value="Galactose-binding domain-like"/>
    <property type="match status" value="1"/>
</dbReference>
<dbReference type="GO" id="GO:0016787">
    <property type="term" value="F:hydrolase activity"/>
    <property type="evidence" value="ECO:0007669"/>
    <property type="project" value="UniProtKB-KW"/>
</dbReference>
<sequence length="601" mass="66645">MNEALRLAQLSPASQQDGTHPRPTLLRAGWCSLDRQVGFAHDDQQVGLDEHWERDAEPFGRTIQLPFAPETEASGVGEKGFHPCVWYRIILTADDLAAAGQADGRRLVLHFGAVDHEAMVFVDGQLVGTHVGGQSAFSFDITNALDDGDEHVVVVRAFEDPLDIRLPRGKQDWLEDPHVIWYHRTTGIWRSVWLESVAPLHITRLVWRTSITTGTITALVELNRRPAEPLDLQLAVAHEGQALAATSTLVNDRVISVTMELAGQNNGVNYEQLLWQPGHPTLLDCAAVIGDDQITGYLGLREVGTTTHRMTINNRPAVLRSVLEQGYWPASHLTPPSLEAMREEVQLILDLGFNSARIHQKVEDPRLLFWADKLGLTVWGESAAAYTFDSVAVKLLTGEWVDIVRQYEGHPSIIAWVPFNESWGVTHLADDEQQRAYTRGLSDLTRALDPTRPVVSNDGWEHTDSDLLTIHDYEWRGEVLADRYTDAGLDEMLNTSGPAGRAIAVGVDQGYDIPVLLTEFGGVEFVTQPSADQTWGYSSAKDAGDFADRVREIMDAVKASPILGGYCWTQLTDTLQEANGLCDEHRVPKLPIETLKELMGE</sequence>
<dbReference type="InterPro" id="IPR051913">
    <property type="entry name" value="GH2_Domain-Containing"/>
</dbReference>
<evidence type="ECO:0000313" key="4">
    <source>
        <dbReference type="EMBL" id="MFC6396915.1"/>
    </source>
</evidence>
<gene>
    <name evidence="4" type="ORF">ACFP57_07950</name>
</gene>
<comment type="similarity">
    <text evidence="1">Belongs to the glycosyl hydrolase 2 family.</text>
</comment>
<keyword evidence="5" id="KW-1185">Reference proteome</keyword>
<dbReference type="PANTHER" id="PTHR42732:SF3">
    <property type="entry name" value="HYDROLASE"/>
    <property type="match status" value="1"/>
</dbReference>
<keyword evidence="4" id="KW-0378">Hydrolase</keyword>
<dbReference type="RefSeq" id="WP_343885913.1">
    <property type="nucleotide sequence ID" value="NZ_BAAAKI010000011.1"/>
</dbReference>
<protein>
    <submittedName>
        <fullName evidence="4">Glycoside hydrolase family 2 protein</fullName>
    </submittedName>
</protein>
<evidence type="ECO:0000259" key="2">
    <source>
        <dbReference type="Pfam" id="PF02836"/>
    </source>
</evidence>
<feature type="domain" description="Glycoside hydrolase family 2 catalytic" evidence="2">
    <location>
        <begin position="308"/>
        <end position="462"/>
    </location>
</feature>
<dbReference type="InterPro" id="IPR006104">
    <property type="entry name" value="Glyco_hydro_2_N"/>
</dbReference>
<dbReference type="SUPFAM" id="SSF51445">
    <property type="entry name" value="(Trans)glycosidases"/>
    <property type="match status" value="1"/>
</dbReference>
<dbReference type="PANTHER" id="PTHR42732">
    <property type="entry name" value="BETA-GALACTOSIDASE"/>
    <property type="match status" value="1"/>
</dbReference>
<dbReference type="InterPro" id="IPR006103">
    <property type="entry name" value="Glyco_hydro_2_cat"/>
</dbReference>
<organism evidence="4 5">
    <name type="scientific">Luteococcus sanguinis</name>
    <dbReference type="NCBI Taxonomy" id="174038"/>
    <lineage>
        <taxon>Bacteria</taxon>
        <taxon>Bacillati</taxon>
        <taxon>Actinomycetota</taxon>
        <taxon>Actinomycetes</taxon>
        <taxon>Propionibacteriales</taxon>
        <taxon>Propionibacteriaceae</taxon>
        <taxon>Luteococcus</taxon>
    </lineage>
</organism>
<evidence type="ECO:0000256" key="1">
    <source>
        <dbReference type="ARBA" id="ARBA00007401"/>
    </source>
</evidence>
<dbReference type="Pfam" id="PF02836">
    <property type="entry name" value="Glyco_hydro_2_C"/>
    <property type="match status" value="1"/>
</dbReference>
<dbReference type="Gene3D" id="3.20.20.80">
    <property type="entry name" value="Glycosidases"/>
    <property type="match status" value="1"/>
</dbReference>
<name>A0ABW1X0B3_9ACTN</name>
<dbReference type="InterPro" id="IPR008979">
    <property type="entry name" value="Galactose-bd-like_sf"/>
</dbReference>
<dbReference type="Gene3D" id="2.60.120.260">
    <property type="entry name" value="Galactose-binding domain-like"/>
    <property type="match status" value="1"/>
</dbReference>